<protein>
    <submittedName>
        <fullName evidence="2">Putative amidase domain-containing protein</fullName>
    </submittedName>
</protein>
<dbReference type="STRING" id="1503961.SAMN05421736_11774"/>
<evidence type="ECO:0000259" key="1">
    <source>
        <dbReference type="Pfam" id="PF12671"/>
    </source>
</evidence>
<evidence type="ECO:0000313" key="2">
    <source>
        <dbReference type="EMBL" id="SDZ56381.1"/>
    </source>
</evidence>
<dbReference type="Pfam" id="PF12671">
    <property type="entry name" value="Amidase_6"/>
    <property type="match status" value="1"/>
</dbReference>
<dbReference type="PANTHER" id="PTHR40032">
    <property type="entry name" value="EXPORTED PROTEIN-RELATED"/>
    <property type="match status" value="1"/>
</dbReference>
<accession>A0A1H3U2T2</accession>
<evidence type="ECO:0000313" key="3">
    <source>
        <dbReference type="Proteomes" id="UP000198935"/>
    </source>
</evidence>
<feature type="domain" description="Putative amidase" evidence="1">
    <location>
        <begin position="152"/>
        <end position="314"/>
    </location>
</feature>
<dbReference type="PANTHER" id="PTHR40032:SF1">
    <property type="entry name" value="EXPORTED PROTEIN"/>
    <property type="match status" value="1"/>
</dbReference>
<gene>
    <name evidence="2" type="ORF">SAMN05421736_11774</name>
</gene>
<dbReference type="Proteomes" id="UP000198935">
    <property type="component" value="Unassembled WGS sequence"/>
</dbReference>
<dbReference type="InterPro" id="IPR024301">
    <property type="entry name" value="Amidase_6"/>
</dbReference>
<dbReference type="AlphaFoldDB" id="A0A1H3U2T2"/>
<sequence>MLVLTIFLLLPSNTLASSDLEEEKTIGELEEILFEYFQKNDIEYKLNSIEFLDFASEQLLFEEDKELAKHPHYEELRFYLTEYLYEIEEAQAKEIEGEGSVFDINTFNLDHISEKTINDIITEVKEEEEAVEKEIQEFKSENPNMISPFSSYSPSQANGYAYKWHSSRNPEFPSHDLNCTNFVSQVVLAGGQRQTWGGYTSNRIRSTTNYWYSQKRTPPKGDRQIHYESTSFIRVVDFYSYWSKHMGTTTSSSKTTIINNARIGDVVQFRSSSNGRWVHSMYVHKKQNGNIYLAGNTSNVWNRSFKDVSGYNSYRVIKFR</sequence>
<proteinExistence type="predicted"/>
<organism evidence="2 3">
    <name type="scientific">Evansella caseinilytica</name>
    <dbReference type="NCBI Taxonomy" id="1503961"/>
    <lineage>
        <taxon>Bacteria</taxon>
        <taxon>Bacillati</taxon>
        <taxon>Bacillota</taxon>
        <taxon>Bacilli</taxon>
        <taxon>Bacillales</taxon>
        <taxon>Bacillaceae</taxon>
        <taxon>Evansella</taxon>
    </lineage>
</organism>
<dbReference type="EMBL" id="FNPI01000017">
    <property type="protein sequence ID" value="SDZ56381.1"/>
    <property type="molecule type" value="Genomic_DNA"/>
</dbReference>
<name>A0A1H3U2T2_9BACI</name>
<keyword evidence="3" id="KW-1185">Reference proteome</keyword>
<reference evidence="3" key="1">
    <citation type="submission" date="2016-10" db="EMBL/GenBank/DDBJ databases">
        <authorList>
            <person name="Varghese N."/>
            <person name="Submissions S."/>
        </authorList>
    </citation>
    <scope>NUCLEOTIDE SEQUENCE [LARGE SCALE GENOMIC DNA]</scope>
    <source>
        <strain evidence="3">SP</strain>
    </source>
</reference>